<sequence length="87" mass="9603">TPPPLVLRERPPQPPAPVGSQTVIRRLGALPVPPRSVIIERLPPLPPKPRDIIIERWVPYGAQSKRRTIVQRAAAAAQYAAPRNVII</sequence>
<feature type="non-terminal residue" evidence="2">
    <location>
        <position position="1"/>
    </location>
</feature>
<evidence type="ECO:0000313" key="2">
    <source>
        <dbReference type="EMBL" id="CAF4835661.1"/>
    </source>
</evidence>
<comment type="caution">
    <text evidence="2">The sequence shown here is derived from an EMBL/GenBank/DDBJ whole genome shotgun (WGS) entry which is preliminary data.</text>
</comment>
<dbReference type="Proteomes" id="UP000663873">
    <property type="component" value="Unassembled WGS sequence"/>
</dbReference>
<name>A0A821R0Q5_9BILA</name>
<reference evidence="2" key="1">
    <citation type="submission" date="2021-02" db="EMBL/GenBank/DDBJ databases">
        <authorList>
            <person name="Nowell W R."/>
        </authorList>
    </citation>
    <scope>NUCLEOTIDE SEQUENCE</scope>
</reference>
<protein>
    <submittedName>
        <fullName evidence="2">Uncharacterized protein</fullName>
    </submittedName>
</protein>
<proteinExistence type="predicted"/>
<keyword evidence="3" id="KW-1185">Reference proteome</keyword>
<evidence type="ECO:0000313" key="3">
    <source>
        <dbReference type="Proteomes" id="UP000663873"/>
    </source>
</evidence>
<evidence type="ECO:0000256" key="1">
    <source>
        <dbReference type="SAM" id="MobiDB-lite"/>
    </source>
</evidence>
<accession>A0A821R0Q5</accession>
<dbReference type="EMBL" id="CAJOBP010056632">
    <property type="protein sequence ID" value="CAF4835661.1"/>
    <property type="molecule type" value="Genomic_DNA"/>
</dbReference>
<organism evidence="2 3">
    <name type="scientific">Rotaria socialis</name>
    <dbReference type="NCBI Taxonomy" id="392032"/>
    <lineage>
        <taxon>Eukaryota</taxon>
        <taxon>Metazoa</taxon>
        <taxon>Spiralia</taxon>
        <taxon>Gnathifera</taxon>
        <taxon>Rotifera</taxon>
        <taxon>Eurotatoria</taxon>
        <taxon>Bdelloidea</taxon>
        <taxon>Philodinida</taxon>
        <taxon>Philodinidae</taxon>
        <taxon>Rotaria</taxon>
    </lineage>
</organism>
<gene>
    <name evidence="2" type="ORF">UJA718_LOCUS42810</name>
</gene>
<feature type="region of interest" description="Disordered" evidence="1">
    <location>
        <begin position="1"/>
        <end position="20"/>
    </location>
</feature>
<dbReference type="AlphaFoldDB" id="A0A821R0Q5"/>
<feature type="non-terminal residue" evidence="2">
    <location>
        <position position="87"/>
    </location>
</feature>